<organism evidence="6 7">
    <name type="scientific">Pseudoalteromonas spongiae</name>
    <dbReference type="NCBI Taxonomy" id="298657"/>
    <lineage>
        <taxon>Bacteria</taxon>
        <taxon>Pseudomonadati</taxon>
        <taxon>Pseudomonadota</taxon>
        <taxon>Gammaproteobacteria</taxon>
        <taxon>Alteromonadales</taxon>
        <taxon>Pseudoalteromonadaceae</taxon>
        <taxon>Pseudoalteromonas</taxon>
    </lineage>
</organism>
<dbReference type="Pfam" id="PF00005">
    <property type="entry name" value="ABC_tran"/>
    <property type="match status" value="2"/>
</dbReference>
<proteinExistence type="predicted"/>
<dbReference type="GO" id="GO:0005524">
    <property type="term" value="F:ATP binding"/>
    <property type="evidence" value="ECO:0007669"/>
    <property type="project" value="UniProtKB-KW"/>
</dbReference>
<dbReference type="InterPro" id="IPR027417">
    <property type="entry name" value="P-loop_NTPase"/>
</dbReference>
<dbReference type="CDD" id="cd03221">
    <property type="entry name" value="ABCF_EF-3"/>
    <property type="match status" value="2"/>
</dbReference>
<evidence type="ECO:0000313" key="7">
    <source>
        <dbReference type="Proteomes" id="UP001382455"/>
    </source>
</evidence>
<dbReference type="PANTHER" id="PTHR19211:SF14">
    <property type="entry name" value="ATP-BINDING CASSETTE SUB-FAMILY F MEMBER 1"/>
    <property type="match status" value="1"/>
</dbReference>
<dbReference type="EMBL" id="JBAWKS010000001">
    <property type="protein sequence ID" value="MEI4548288.1"/>
    <property type="molecule type" value="Genomic_DNA"/>
</dbReference>
<evidence type="ECO:0000256" key="3">
    <source>
        <dbReference type="ARBA" id="ARBA00022840"/>
    </source>
</evidence>
<keyword evidence="1" id="KW-0677">Repeat</keyword>
<dbReference type="RefSeq" id="WP_336434304.1">
    <property type="nucleotide sequence ID" value="NZ_JBAWKS010000001.1"/>
</dbReference>
<keyword evidence="7" id="KW-1185">Reference proteome</keyword>
<feature type="domain" description="ABC transporter" evidence="5">
    <location>
        <begin position="313"/>
        <end position="527"/>
    </location>
</feature>
<protein>
    <submittedName>
        <fullName evidence="6">ATP-binding cassette domain-containing protein</fullName>
    </submittedName>
</protein>
<dbReference type="PANTHER" id="PTHR19211">
    <property type="entry name" value="ATP-BINDING TRANSPORT PROTEIN-RELATED"/>
    <property type="match status" value="1"/>
</dbReference>
<comment type="caution">
    <text evidence="6">The sequence shown here is derived from an EMBL/GenBank/DDBJ whole genome shotgun (WGS) entry which is preliminary data.</text>
</comment>
<evidence type="ECO:0000259" key="5">
    <source>
        <dbReference type="PROSITE" id="PS50893"/>
    </source>
</evidence>
<feature type="coiled-coil region" evidence="4">
    <location>
        <begin position="242"/>
        <end position="269"/>
    </location>
</feature>
<dbReference type="SUPFAM" id="SSF52540">
    <property type="entry name" value="P-loop containing nucleoside triphosphate hydrolases"/>
    <property type="match status" value="2"/>
</dbReference>
<gene>
    <name evidence="6" type="ORF">WAE96_01015</name>
</gene>
<reference evidence="6 7" key="1">
    <citation type="submission" date="2023-12" db="EMBL/GenBank/DDBJ databases">
        <title>Friends and Foes: Symbiotic and Algicidal bacterial influence on Karenia brevis blooms.</title>
        <authorList>
            <person name="Fei C."/>
            <person name="Mohamed A.R."/>
            <person name="Booker A."/>
            <person name="Arshad M."/>
            <person name="Klass S."/>
            <person name="Ahn S."/>
            <person name="Gilbert P.M."/>
            <person name="Heil C.A."/>
            <person name="Martinez J.M."/>
            <person name="Amin S.A."/>
        </authorList>
    </citation>
    <scope>NUCLEOTIDE SEQUENCE [LARGE SCALE GENOMIC DNA]</scope>
    <source>
        <strain evidence="6 7">CE15</strain>
    </source>
</reference>
<dbReference type="InterPro" id="IPR003439">
    <property type="entry name" value="ABC_transporter-like_ATP-bd"/>
</dbReference>
<keyword evidence="4" id="KW-0175">Coiled coil</keyword>
<dbReference type="Pfam" id="PF12848">
    <property type="entry name" value="ABC_tran_Xtn"/>
    <property type="match status" value="1"/>
</dbReference>
<dbReference type="PROSITE" id="PS00211">
    <property type="entry name" value="ABC_TRANSPORTER_1"/>
    <property type="match status" value="2"/>
</dbReference>
<dbReference type="InterPro" id="IPR017871">
    <property type="entry name" value="ABC_transporter-like_CS"/>
</dbReference>
<keyword evidence="2" id="KW-0547">Nucleotide-binding</keyword>
<dbReference type="PROSITE" id="PS50893">
    <property type="entry name" value="ABC_TRANSPORTER_2"/>
    <property type="match status" value="2"/>
</dbReference>
<evidence type="ECO:0000256" key="2">
    <source>
        <dbReference type="ARBA" id="ARBA00022741"/>
    </source>
</evidence>
<evidence type="ECO:0000256" key="4">
    <source>
        <dbReference type="SAM" id="Coils"/>
    </source>
</evidence>
<dbReference type="InterPro" id="IPR032781">
    <property type="entry name" value="ABC_tran_Xtn"/>
</dbReference>
<evidence type="ECO:0000256" key="1">
    <source>
        <dbReference type="ARBA" id="ARBA00022737"/>
    </source>
</evidence>
<keyword evidence="3 6" id="KW-0067">ATP-binding</keyword>
<dbReference type="InterPro" id="IPR050611">
    <property type="entry name" value="ABCF"/>
</dbReference>
<name>A0ABU8EMU4_9GAMM</name>
<dbReference type="SMART" id="SM00382">
    <property type="entry name" value="AAA"/>
    <property type="match status" value="2"/>
</dbReference>
<dbReference type="Proteomes" id="UP001382455">
    <property type="component" value="Unassembled WGS sequence"/>
</dbReference>
<dbReference type="InterPro" id="IPR003593">
    <property type="entry name" value="AAA+_ATPase"/>
</dbReference>
<evidence type="ECO:0000313" key="6">
    <source>
        <dbReference type="EMBL" id="MEI4548288.1"/>
    </source>
</evidence>
<feature type="coiled-coil region" evidence="4">
    <location>
        <begin position="612"/>
        <end position="639"/>
    </location>
</feature>
<feature type="domain" description="ABC transporter" evidence="5">
    <location>
        <begin position="2"/>
        <end position="246"/>
    </location>
</feature>
<dbReference type="Gene3D" id="3.40.50.300">
    <property type="entry name" value="P-loop containing nucleotide triphosphate hydrolases"/>
    <property type="match status" value="2"/>
</dbReference>
<sequence>MIQISNLELLRGGKPLLKNTNATLFAGHKVGLVGNNGCGKSSLFALIRNELSPDMGECSIPKEWRIASVKQETPGLDISALEYVLQGYEEYYALREQLHVAERTNDGAKQAELHLALEELQAYHIEAKAGELLHGLGFSQQQISLPVKSFSGGWRMRLNLAQALLQEADLLLLDEPTNHLDLDAVYWLEKFLKTYPGTLVLISHDREFLDAIVGEIWHVYQQQIHTYKGNYSQFERIKAEKLAQQQSNFEKQQEQIAHLENFIRRFKAKASKAKQAQSRVKALERMEKLAPAHIDSPFNFSFKEPPSLPNPLISLEKVKAGYGDVTILQDIKLNLVPGSRIALLGKNGAGKSTLIKLLAGELNAQSGEFVHHQGLRIGYFAQHQLESLDPSASAILHLQRLDSKATEQELRDFLGCFAFHGDKALEPVAPFSGGEKARLVLALLVYQKPNILLLDEPTNHLDLEMRHALVMALQGFEGAMVTVSHDRHLLKNTSDQFYLVDSGQVTQLGYEIEDYYAWLANKDVAKTPESDIAPVESKPNKVQNRKEQKRLEAEFRKQMQPLKREIEKLEKQLETVSDALQNVESALADASIYQDESKAELSKQLAEQAKLAPQLNEIEENLLEKLETLEQEEADFAAQFAE</sequence>
<feature type="coiled-coil region" evidence="4">
    <location>
        <begin position="552"/>
        <end position="586"/>
    </location>
</feature>
<accession>A0ABU8EMU4</accession>